<dbReference type="EMBL" id="JAGXBY010000003">
    <property type="protein sequence ID" value="MBS3680865.1"/>
    <property type="molecule type" value="Genomic_DNA"/>
</dbReference>
<dbReference type="SUPFAM" id="SSF81301">
    <property type="entry name" value="Nucleotidyltransferase"/>
    <property type="match status" value="1"/>
</dbReference>
<dbReference type="Proteomes" id="UP000681870">
    <property type="component" value="Unassembled WGS sequence"/>
</dbReference>
<dbReference type="InterPro" id="IPR002934">
    <property type="entry name" value="Polymerase_NTP_transf_dom"/>
</dbReference>
<name>A0ABS5MEZ3_9BACI</name>
<feature type="domain" description="Polymerase nucleotidyl transferase" evidence="1">
    <location>
        <begin position="28"/>
        <end position="53"/>
    </location>
</feature>
<dbReference type="InterPro" id="IPR043519">
    <property type="entry name" value="NT_sf"/>
</dbReference>
<sequence length="239" mass="27434">MLHSNRLAPEKVAKNFINNHFPHCDGALLAGSVVRGEATETSDLDIVIFDNATRSSYRESRIVSEWPIELFVHNLHSYRDYFESDFKRARPSLPRMVSEGIILKDTGVIDAIKSEAKELLAKGHEVWSTETITTKRYFITDTLEDFIGCNNRLEGIFIANTLAELVSEFVLRTNRKWIGASKWMVRSLKEYDIQFTEHFIKAFDNYYKTGSKRDIIRLVDTILKPYGGRLFAGFSVGKK</sequence>
<evidence type="ECO:0000313" key="2">
    <source>
        <dbReference type="EMBL" id="MBS3680865.1"/>
    </source>
</evidence>
<dbReference type="Gene3D" id="3.30.460.10">
    <property type="entry name" value="Beta Polymerase, domain 2"/>
    <property type="match status" value="1"/>
</dbReference>
<proteinExistence type="predicted"/>
<comment type="caution">
    <text evidence="2">The sequence shown here is derived from an EMBL/GenBank/DDBJ whole genome shotgun (WGS) entry which is preliminary data.</text>
</comment>
<organism evidence="2 3">
    <name type="scientific">Ornithinibacillus massiliensis</name>
    <dbReference type="NCBI Taxonomy" id="1944633"/>
    <lineage>
        <taxon>Bacteria</taxon>
        <taxon>Bacillati</taxon>
        <taxon>Bacillota</taxon>
        <taxon>Bacilli</taxon>
        <taxon>Bacillales</taxon>
        <taxon>Bacillaceae</taxon>
        <taxon>Ornithinibacillus</taxon>
    </lineage>
</organism>
<dbReference type="RefSeq" id="WP_211741957.1">
    <property type="nucleotide sequence ID" value="NZ_JAGXBY010000003.1"/>
</dbReference>
<gene>
    <name evidence="2" type="ORF">KGF86_11615</name>
</gene>
<evidence type="ECO:0000259" key="1">
    <source>
        <dbReference type="Pfam" id="PF01909"/>
    </source>
</evidence>
<reference evidence="2 3" key="1">
    <citation type="submission" date="2021-05" db="EMBL/GenBank/DDBJ databases">
        <title>Ornithinibacillus massiliensis sp. nov.</title>
        <authorList>
            <person name="Iwaza R."/>
            <person name="Lagier J.-C."/>
            <person name="Raoult D."/>
        </authorList>
    </citation>
    <scope>NUCLEOTIDE SEQUENCE [LARGE SCALE GENOMIC DNA]</scope>
    <source>
        <strain evidence="2 3">Marseille-P3601</strain>
    </source>
</reference>
<accession>A0ABS5MEZ3</accession>
<protein>
    <submittedName>
        <fullName evidence="2">Nucleotidyltransferase domain-containing protein</fullName>
    </submittedName>
</protein>
<evidence type="ECO:0000313" key="3">
    <source>
        <dbReference type="Proteomes" id="UP000681870"/>
    </source>
</evidence>
<dbReference type="Pfam" id="PF01909">
    <property type="entry name" value="NTP_transf_2"/>
    <property type="match status" value="1"/>
</dbReference>
<keyword evidence="3" id="KW-1185">Reference proteome</keyword>
<dbReference type="CDD" id="cd05403">
    <property type="entry name" value="NT_KNTase_like"/>
    <property type="match status" value="1"/>
</dbReference>